<sequence>MLDLDALGLEPSLGETLPLNAYRGDFRERQRTISGLDSWKLERRQHFEEPGDSSWEAFSRGDWEESLRLAEAERDFIHEFSEETAQQGVVLYRVRVVEKPLIPYLQWEMHLLRLRAEYGEKIRVVGPEQIQVLEREHPLPELVTLGDQVVYKILYNEQGVLDGGIRYLSSDVTARCRDFIQCLYESGEELSSYFAREVAHLPPPLPQ</sequence>
<keyword evidence="3" id="KW-1185">Reference proteome</keyword>
<organism evidence="2 3">
    <name type="scientific">Streptomyces piniterrae</name>
    <dbReference type="NCBI Taxonomy" id="2571125"/>
    <lineage>
        <taxon>Bacteria</taxon>
        <taxon>Bacillati</taxon>
        <taxon>Actinomycetota</taxon>
        <taxon>Actinomycetes</taxon>
        <taxon>Kitasatosporales</taxon>
        <taxon>Streptomycetaceae</taxon>
        <taxon>Streptomyces</taxon>
    </lineage>
</organism>
<dbReference type="AlphaFoldDB" id="A0A4U0NH81"/>
<dbReference type="InterPro" id="IPR049244">
    <property type="entry name" value="DUF6879"/>
</dbReference>
<dbReference type="RefSeq" id="WP_136741034.1">
    <property type="nucleotide sequence ID" value="NZ_SUMB01000005.1"/>
</dbReference>
<protein>
    <recommendedName>
        <fullName evidence="1">DUF6879 domain-containing protein</fullName>
    </recommendedName>
</protein>
<dbReference type="Proteomes" id="UP000308697">
    <property type="component" value="Unassembled WGS sequence"/>
</dbReference>
<accession>A0A4U0NH81</accession>
<dbReference type="Pfam" id="PF21806">
    <property type="entry name" value="DUF6879"/>
    <property type="match status" value="1"/>
</dbReference>
<dbReference type="OrthoDB" id="3436275at2"/>
<evidence type="ECO:0000313" key="3">
    <source>
        <dbReference type="Proteomes" id="UP000308697"/>
    </source>
</evidence>
<evidence type="ECO:0000259" key="1">
    <source>
        <dbReference type="Pfam" id="PF21806"/>
    </source>
</evidence>
<comment type="caution">
    <text evidence="2">The sequence shown here is derived from an EMBL/GenBank/DDBJ whole genome shotgun (WGS) entry which is preliminary data.</text>
</comment>
<name>A0A4U0NH81_9ACTN</name>
<dbReference type="EMBL" id="SUMB01000005">
    <property type="protein sequence ID" value="TJZ53022.1"/>
    <property type="molecule type" value="Genomic_DNA"/>
</dbReference>
<proteinExistence type="predicted"/>
<feature type="domain" description="DUF6879" evidence="1">
    <location>
        <begin position="37"/>
        <end position="195"/>
    </location>
</feature>
<gene>
    <name evidence="2" type="ORF">FCH28_17860</name>
</gene>
<reference evidence="2 3" key="1">
    <citation type="submission" date="2019-04" db="EMBL/GenBank/DDBJ databases">
        <title>Streptomyces piniterrae sp. nov., a heliquinomycin-producing actinomycete isolated from rhizosphere soil of Pinus yunnanensis.</title>
        <authorList>
            <person name="Zhuang X."/>
            <person name="Zhao J."/>
        </authorList>
    </citation>
    <scope>NUCLEOTIDE SEQUENCE [LARGE SCALE GENOMIC DNA]</scope>
    <source>
        <strain evidence="3">jys28</strain>
    </source>
</reference>
<evidence type="ECO:0000313" key="2">
    <source>
        <dbReference type="EMBL" id="TJZ53022.1"/>
    </source>
</evidence>